<dbReference type="InterPro" id="IPR001609">
    <property type="entry name" value="Myosin_head_motor_dom-like"/>
</dbReference>
<evidence type="ECO:0000256" key="6">
    <source>
        <dbReference type="PROSITE-ProRule" id="PRU00782"/>
    </source>
</evidence>
<evidence type="ECO:0000256" key="3">
    <source>
        <dbReference type="ARBA" id="ARBA00023123"/>
    </source>
</evidence>
<accession>A0A812MGJ1</accession>
<keyword evidence="2 6" id="KW-0067">ATP-binding</keyword>
<comment type="similarity">
    <text evidence="6">Belongs to the TRAFAC class myosin-kinesin ATPase superfamily. Myosin family.</text>
</comment>
<dbReference type="Pfam" id="PF00063">
    <property type="entry name" value="Myosin_head"/>
    <property type="match status" value="1"/>
</dbReference>
<dbReference type="PANTHER" id="PTHR13140">
    <property type="entry name" value="MYOSIN"/>
    <property type="match status" value="1"/>
</dbReference>
<comment type="caution">
    <text evidence="6">Lacks conserved residue(s) required for the propagation of feature annotation.</text>
</comment>
<keyword evidence="11" id="KW-1185">Reference proteome</keyword>
<feature type="domain" description="Myosin motor" evidence="9">
    <location>
        <begin position="116"/>
        <end position="857"/>
    </location>
</feature>
<dbReference type="GO" id="GO:0005737">
    <property type="term" value="C:cytoplasm"/>
    <property type="evidence" value="ECO:0007669"/>
    <property type="project" value="TreeGrafter"/>
</dbReference>
<dbReference type="SMART" id="SM00015">
    <property type="entry name" value="IQ"/>
    <property type="match status" value="4"/>
</dbReference>
<dbReference type="Gene3D" id="1.20.120.720">
    <property type="entry name" value="Myosin VI head, motor domain, U50 subdomain"/>
    <property type="match status" value="1"/>
</dbReference>
<feature type="binding site" evidence="6">
    <location>
        <begin position="208"/>
        <end position="215"/>
    </location>
    <ligand>
        <name>ATP</name>
        <dbReference type="ChEBI" id="CHEBI:30616"/>
    </ligand>
</feature>
<dbReference type="AlphaFoldDB" id="A0A812MGJ1"/>
<evidence type="ECO:0000256" key="4">
    <source>
        <dbReference type="ARBA" id="ARBA00023175"/>
    </source>
</evidence>
<keyword evidence="4 6" id="KW-0505">Motor protein</keyword>
<feature type="coiled-coil region" evidence="7">
    <location>
        <begin position="1053"/>
        <end position="1080"/>
    </location>
</feature>
<dbReference type="Gene3D" id="1.10.10.820">
    <property type="match status" value="1"/>
</dbReference>
<dbReference type="EMBL" id="CAJNIZ010008114">
    <property type="protein sequence ID" value="CAE7264298.1"/>
    <property type="molecule type" value="Genomic_DNA"/>
</dbReference>
<evidence type="ECO:0000259" key="9">
    <source>
        <dbReference type="PROSITE" id="PS51456"/>
    </source>
</evidence>
<protein>
    <submittedName>
        <fullName evidence="10">Myo5b protein</fullName>
    </submittedName>
</protein>
<comment type="caution">
    <text evidence="10">The sequence shown here is derived from an EMBL/GenBank/DDBJ whole genome shotgun (WGS) entry which is preliminary data.</text>
</comment>
<keyword evidence="1 6" id="KW-0547">Nucleotide-binding</keyword>
<keyword evidence="5 6" id="KW-0009">Actin-binding</keyword>
<keyword evidence="7" id="KW-0175">Coiled coil</keyword>
<dbReference type="PANTHER" id="PTHR13140:SF706">
    <property type="entry name" value="DILUTE CLASS UNCONVENTIONAL MYOSIN, ISOFORM C"/>
    <property type="match status" value="1"/>
</dbReference>
<dbReference type="InterPro" id="IPR027417">
    <property type="entry name" value="P-loop_NTPase"/>
</dbReference>
<keyword evidence="3 6" id="KW-0518">Myosin</keyword>
<evidence type="ECO:0000256" key="8">
    <source>
        <dbReference type="SAM" id="MobiDB-lite"/>
    </source>
</evidence>
<dbReference type="GO" id="GO:0007015">
    <property type="term" value="P:actin filament organization"/>
    <property type="evidence" value="ECO:0007669"/>
    <property type="project" value="TreeGrafter"/>
</dbReference>
<dbReference type="InterPro" id="IPR036961">
    <property type="entry name" value="Kinesin_motor_dom_sf"/>
</dbReference>
<dbReference type="GO" id="GO:0051015">
    <property type="term" value="F:actin filament binding"/>
    <property type="evidence" value="ECO:0007669"/>
    <property type="project" value="TreeGrafter"/>
</dbReference>
<dbReference type="PRINTS" id="PR00193">
    <property type="entry name" value="MYOSINHEAVY"/>
</dbReference>
<sequence length="1103" mass="123687">MIRTVPPLPRRGSEPKADHAISNGAGSLKVNGSKKVSLKEVESGGRGLETGALVWVSDASKVWAAGEVTHSESCHVIVKLDSEDPIEDDQHVNVPHTGASVRLLRRDTTILNTAALSYDDLTNVPELHEAALLQAIDDRFQHGRIYTLTGPVLLAVNPFRHMPGLYSPEMLRSFMNAQKLQPHIFSIANRAYQGILDDDESQTVLVSGESGAGKTETTKFVMHFLALTGAEAVVSEGEKPLSRVERQVLRSNPLLEAFGNAQTLRNHNSSRFGKYIELQFGFEDGSHSLKRLVGTRIRTYLLETVRVIDHQQGERSFHIFYQILAGASLPELDGVRKHLDSIEGASTFKNLGNSACSELLDDAEDFQATLAAMQTMGFHMSEITDVIRAVLAVLHVGNICFAVPAKNSEASEVLKSEDAANEPLQLSSELLGLPQAQLAEVLCNRTMQAPGEQVIRMANTLQQAAECRDALARHLYHAVFSHIVEKTNASIGFKSEATFCGVLDIFGFEFFKVNSFEQLCINFTNELLQQYFNGFIFENETALYREEGVPWQNEDFPDNAGIVKLLQSSPSGIFPMLDEECFVIGGTSGSWHRKLIQMHQNHQAFGVVKLQNSTFIVKHFAGPVTYTADGFLEKNRDRLSNDLLRCLASSEWPFLRSCFRDTSGTSADQTPCRSPPPVRASLSGSPKAAKVRAHRSTVSSEFRQQLQDLMAQIRTTTPHFVRCIKPNPENRAFVDAAVPDPRPLFDRKSVAEQLRYQGVLEAIRVARAGYPVRYQHFDFMVEFRCIARKSLQLEMEAAMRKYHEEGLEESCLVTSIRAFLQSEAVLAACGSAEAVAVGRTRIFLKQAAAGRLRAARAAARTAAVQRLQALHRGGLGRQRASQRRWALLRLQSAFRGVKIRRTLAAERRSRAATNLTAGLLTLAARRRICCVRRVCIALQSLVRMQTCRDRYAQLRQATCRIQSWWRCWLQRRRIRELPKHLRNIQRCWRGAVGRRQAAEFRLGLLRLKRVLRRLVRVRRATLKHRKWRQKVMASYLAPRNSLPPAQASPPATKADLLQKLLQLESQHAFLDRQAAILRQDHFELKTSLDEAKTNSFLRVFGLV</sequence>
<proteinExistence type="inferred from homology"/>
<evidence type="ECO:0000256" key="1">
    <source>
        <dbReference type="ARBA" id="ARBA00022741"/>
    </source>
</evidence>
<dbReference type="GO" id="GO:0000146">
    <property type="term" value="F:microfilament motor activity"/>
    <property type="evidence" value="ECO:0007669"/>
    <property type="project" value="TreeGrafter"/>
</dbReference>
<organism evidence="10 11">
    <name type="scientific">Symbiodinium pilosum</name>
    <name type="common">Dinoflagellate</name>
    <dbReference type="NCBI Taxonomy" id="2952"/>
    <lineage>
        <taxon>Eukaryota</taxon>
        <taxon>Sar</taxon>
        <taxon>Alveolata</taxon>
        <taxon>Dinophyceae</taxon>
        <taxon>Suessiales</taxon>
        <taxon>Symbiodiniaceae</taxon>
        <taxon>Symbiodinium</taxon>
    </lineage>
</organism>
<evidence type="ECO:0000313" key="11">
    <source>
        <dbReference type="Proteomes" id="UP000649617"/>
    </source>
</evidence>
<dbReference type="PROSITE" id="PS50096">
    <property type="entry name" value="IQ"/>
    <property type="match status" value="3"/>
</dbReference>
<feature type="region of interest" description="Disordered" evidence="8">
    <location>
        <begin position="663"/>
        <end position="687"/>
    </location>
</feature>
<evidence type="ECO:0000256" key="5">
    <source>
        <dbReference type="ARBA" id="ARBA00023203"/>
    </source>
</evidence>
<dbReference type="SUPFAM" id="SSF52540">
    <property type="entry name" value="P-loop containing nucleoside triphosphate hydrolases"/>
    <property type="match status" value="1"/>
</dbReference>
<evidence type="ECO:0000313" key="10">
    <source>
        <dbReference type="EMBL" id="CAE7264298.1"/>
    </source>
</evidence>
<dbReference type="GO" id="GO:0016459">
    <property type="term" value="C:myosin complex"/>
    <property type="evidence" value="ECO:0007669"/>
    <property type="project" value="UniProtKB-KW"/>
</dbReference>
<dbReference type="Gene3D" id="1.20.58.530">
    <property type="match status" value="1"/>
</dbReference>
<dbReference type="OrthoDB" id="6108017at2759"/>
<gene>
    <name evidence="10" type="primary">Myo5b</name>
    <name evidence="10" type="ORF">SPIL2461_LOCUS5647</name>
</gene>
<dbReference type="GO" id="GO:0005524">
    <property type="term" value="F:ATP binding"/>
    <property type="evidence" value="ECO:0007669"/>
    <property type="project" value="UniProtKB-UniRule"/>
</dbReference>
<dbReference type="Proteomes" id="UP000649617">
    <property type="component" value="Unassembled WGS sequence"/>
</dbReference>
<dbReference type="PROSITE" id="PS51456">
    <property type="entry name" value="MYOSIN_MOTOR"/>
    <property type="match status" value="1"/>
</dbReference>
<feature type="compositionally biased region" description="Polar residues" evidence="8">
    <location>
        <begin position="663"/>
        <end position="672"/>
    </location>
</feature>
<dbReference type="InterPro" id="IPR000048">
    <property type="entry name" value="IQ_motif_EF-hand-BS"/>
</dbReference>
<evidence type="ECO:0000256" key="7">
    <source>
        <dbReference type="SAM" id="Coils"/>
    </source>
</evidence>
<dbReference type="Gene3D" id="1.20.5.190">
    <property type="match status" value="1"/>
</dbReference>
<evidence type="ECO:0000256" key="2">
    <source>
        <dbReference type="ARBA" id="ARBA00022840"/>
    </source>
</evidence>
<reference evidence="10" key="1">
    <citation type="submission" date="2021-02" db="EMBL/GenBank/DDBJ databases">
        <authorList>
            <person name="Dougan E. K."/>
            <person name="Rhodes N."/>
            <person name="Thang M."/>
            <person name="Chan C."/>
        </authorList>
    </citation>
    <scope>NUCLEOTIDE SEQUENCE</scope>
</reference>
<dbReference type="GO" id="GO:0016020">
    <property type="term" value="C:membrane"/>
    <property type="evidence" value="ECO:0007669"/>
    <property type="project" value="TreeGrafter"/>
</dbReference>
<dbReference type="SMART" id="SM00242">
    <property type="entry name" value="MYSc"/>
    <property type="match status" value="1"/>
</dbReference>
<name>A0A812MGJ1_SYMPI</name>
<feature type="region of interest" description="Disordered" evidence="8">
    <location>
        <begin position="1"/>
        <end position="28"/>
    </location>
</feature>
<dbReference type="Gene3D" id="3.40.850.10">
    <property type="entry name" value="Kinesin motor domain"/>
    <property type="match status" value="1"/>
</dbReference>
<dbReference type="Gene3D" id="1.20.5.4820">
    <property type="match status" value="1"/>
</dbReference>